<sequence length="183" mass="19958">MAAGSEARRSSNGGAGLRPDALGGAEEPKCVNHVTVQELELACNSRSLVKRYVKRTWTKWMMQVLWELRSCSGTRTPAIYGKKAGGLSGVPKDCAPAQQKRRKCSIYRFLLSGRQSRLASVPEDGSSPVNPFEAARLSDTIAFLYRAENRLGMVWQRIASLAACNDGGDSGRYWSAENVSNTA</sequence>
<comment type="caution">
    <text evidence="2">The sequence shown here is derived from an EMBL/GenBank/DDBJ whole genome shotgun (WGS) entry which is preliminary data.</text>
</comment>
<dbReference type="EMBL" id="JANPWB010000016">
    <property type="protein sequence ID" value="KAJ1081045.1"/>
    <property type="molecule type" value="Genomic_DNA"/>
</dbReference>
<evidence type="ECO:0000256" key="1">
    <source>
        <dbReference type="SAM" id="MobiDB-lite"/>
    </source>
</evidence>
<keyword evidence="3" id="KW-1185">Reference proteome</keyword>
<feature type="region of interest" description="Disordered" evidence="1">
    <location>
        <begin position="1"/>
        <end position="22"/>
    </location>
</feature>
<gene>
    <name evidence="2" type="ORF">NDU88_001229</name>
</gene>
<dbReference type="Proteomes" id="UP001066276">
    <property type="component" value="Chromosome 12"/>
</dbReference>
<organism evidence="2 3">
    <name type="scientific">Pleurodeles waltl</name>
    <name type="common">Iberian ribbed newt</name>
    <dbReference type="NCBI Taxonomy" id="8319"/>
    <lineage>
        <taxon>Eukaryota</taxon>
        <taxon>Metazoa</taxon>
        <taxon>Chordata</taxon>
        <taxon>Craniata</taxon>
        <taxon>Vertebrata</taxon>
        <taxon>Euteleostomi</taxon>
        <taxon>Amphibia</taxon>
        <taxon>Batrachia</taxon>
        <taxon>Caudata</taxon>
        <taxon>Salamandroidea</taxon>
        <taxon>Salamandridae</taxon>
        <taxon>Pleurodelinae</taxon>
        <taxon>Pleurodeles</taxon>
    </lineage>
</organism>
<proteinExistence type="predicted"/>
<protein>
    <submittedName>
        <fullName evidence="2">Uncharacterized protein</fullName>
    </submittedName>
</protein>
<reference evidence="2" key="1">
    <citation type="journal article" date="2022" name="bioRxiv">
        <title>Sequencing and chromosome-scale assembly of the giantPleurodeles waltlgenome.</title>
        <authorList>
            <person name="Brown T."/>
            <person name="Elewa A."/>
            <person name="Iarovenko S."/>
            <person name="Subramanian E."/>
            <person name="Araus A.J."/>
            <person name="Petzold A."/>
            <person name="Susuki M."/>
            <person name="Suzuki K.-i.T."/>
            <person name="Hayashi T."/>
            <person name="Toyoda A."/>
            <person name="Oliveira C."/>
            <person name="Osipova E."/>
            <person name="Leigh N.D."/>
            <person name="Simon A."/>
            <person name="Yun M.H."/>
        </authorList>
    </citation>
    <scope>NUCLEOTIDE SEQUENCE</scope>
    <source>
        <strain evidence="2">20211129_DDA</strain>
        <tissue evidence="2">Liver</tissue>
    </source>
</reference>
<evidence type="ECO:0000313" key="3">
    <source>
        <dbReference type="Proteomes" id="UP001066276"/>
    </source>
</evidence>
<accession>A0AAV7KPU5</accession>
<dbReference type="AlphaFoldDB" id="A0AAV7KPU5"/>
<name>A0AAV7KPU5_PLEWA</name>
<evidence type="ECO:0000313" key="2">
    <source>
        <dbReference type="EMBL" id="KAJ1081045.1"/>
    </source>
</evidence>